<evidence type="ECO:0000256" key="6">
    <source>
        <dbReference type="SAM" id="MobiDB-lite"/>
    </source>
</evidence>
<feature type="region of interest" description="Disordered" evidence="6">
    <location>
        <begin position="153"/>
        <end position="175"/>
    </location>
</feature>
<dbReference type="GO" id="GO:0005737">
    <property type="term" value="C:cytoplasm"/>
    <property type="evidence" value="ECO:0007669"/>
    <property type="project" value="TreeGrafter"/>
</dbReference>
<reference evidence="7 8" key="1">
    <citation type="journal article" date="2016" name="Mol. Biol. Evol.">
        <title>Genome-Wide Survey of Gut Fungi (Harpellales) Reveals the First Horizontally Transferred Ubiquitin Gene from a Mosquito Host.</title>
        <authorList>
            <person name="Wang Y."/>
            <person name="White M.M."/>
            <person name="Kvist S."/>
            <person name="Moncalvo J.M."/>
        </authorList>
    </citation>
    <scope>NUCLEOTIDE SEQUENCE [LARGE SCALE GENOMIC DNA]</scope>
    <source>
        <strain evidence="7 8">ALG-7-W6</strain>
    </source>
</reference>
<dbReference type="STRING" id="133383.A0A1R0GY34"/>
<feature type="compositionally biased region" description="Low complexity" evidence="6">
    <location>
        <begin position="518"/>
        <end position="527"/>
    </location>
</feature>
<evidence type="ECO:0000256" key="5">
    <source>
        <dbReference type="ARBA" id="ARBA00022840"/>
    </source>
</evidence>
<dbReference type="GO" id="GO:0004674">
    <property type="term" value="F:protein serine/threonine kinase activity"/>
    <property type="evidence" value="ECO:0007669"/>
    <property type="project" value="UniProtKB-KW"/>
</dbReference>
<evidence type="ECO:0000256" key="1">
    <source>
        <dbReference type="ARBA" id="ARBA00022527"/>
    </source>
</evidence>
<dbReference type="GO" id="GO:0005634">
    <property type="term" value="C:nucleus"/>
    <property type="evidence" value="ECO:0007669"/>
    <property type="project" value="TreeGrafter"/>
</dbReference>
<dbReference type="PANTHER" id="PTHR24058:SF17">
    <property type="entry name" value="HOMEODOMAIN INTERACTING PROTEIN KINASE, ISOFORM D"/>
    <property type="match status" value="1"/>
</dbReference>
<dbReference type="Proteomes" id="UP000187455">
    <property type="component" value="Unassembled WGS sequence"/>
</dbReference>
<comment type="caution">
    <text evidence="7">The sequence shown here is derived from an EMBL/GenBank/DDBJ whole genome shotgun (WGS) entry which is preliminary data.</text>
</comment>
<dbReference type="SUPFAM" id="SSF56112">
    <property type="entry name" value="Protein kinase-like (PK-like)"/>
    <property type="match status" value="1"/>
</dbReference>
<evidence type="ECO:0000313" key="8">
    <source>
        <dbReference type="Proteomes" id="UP000187455"/>
    </source>
</evidence>
<keyword evidence="5" id="KW-0067">ATP-binding</keyword>
<gene>
    <name evidence="7" type="ORF">AYI68_g4078</name>
</gene>
<evidence type="ECO:0000256" key="2">
    <source>
        <dbReference type="ARBA" id="ARBA00022679"/>
    </source>
</evidence>
<keyword evidence="3" id="KW-0547">Nucleotide-binding</keyword>
<keyword evidence="8" id="KW-1185">Reference proteome</keyword>
<dbReference type="GO" id="GO:0004713">
    <property type="term" value="F:protein tyrosine kinase activity"/>
    <property type="evidence" value="ECO:0007669"/>
    <property type="project" value="TreeGrafter"/>
</dbReference>
<dbReference type="AlphaFoldDB" id="A0A1R0GY34"/>
<dbReference type="Gene3D" id="3.30.200.20">
    <property type="entry name" value="Phosphorylase Kinase, domain 1"/>
    <property type="match status" value="1"/>
</dbReference>
<feature type="region of interest" description="Disordered" evidence="6">
    <location>
        <begin position="213"/>
        <end position="281"/>
    </location>
</feature>
<feature type="compositionally biased region" description="Polar residues" evidence="6">
    <location>
        <begin position="257"/>
        <end position="268"/>
    </location>
</feature>
<organism evidence="7 8">
    <name type="scientific">Smittium mucronatum</name>
    <dbReference type="NCBI Taxonomy" id="133383"/>
    <lineage>
        <taxon>Eukaryota</taxon>
        <taxon>Fungi</taxon>
        <taxon>Fungi incertae sedis</taxon>
        <taxon>Zoopagomycota</taxon>
        <taxon>Kickxellomycotina</taxon>
        <taxon>Harpellomycetes</taxon>
        <taxon>Harpellales</taxon>
        <taxon>Legeriomycetaceae</taxon>
        <taxon>Smittium</taxon>
    </lineage>
</organism>
<dbReference type="PANTHER" id="PTHR24058">
    <property type="entry name" value="DUAL SPECIFICITY PROTEIN KINASE"/>
    <property type="match status" value="1"/>
</dbReference>
<evidence type="ECO:0000256" key="4">
    <source>
        <dbReference type="ARBA" id="ARBA00022777"/>
    </source>
</evidence>
<keyword evidence="1" id="KW-0723">Serine/threonine-protein kinase</keyword>
<proteinExistence type="predicted"/>
<name>A0A1R0GY34_9FUNG</name>
<dbReference type="EMBL" id="LSSL01002143">
    <property type="protein sequence ID" value="OLY81812.1"/>
    <property type="molecule type" value="Genomic_DNA"/>
</dbReference>
<sequence length="1069" mass="119190">MSSSSTNFEVPRFQSVKKSLPNHSYRLPDPVLSLQIPTSSTNDFNRVRNHTVSSSLTSISSSFTPNNMLATSSRAHPIAHPSFASDKNFLDLNESSHIVNMNPTMPLKKSQLTQISSETPFIHSNLHYTNVSPPSSGDSHFFNNKLQTRSFDYNPSFHLSPPQTGSRNFPQSFSPQSFFSKETPHLIPIPCPNLLDSSGYSISPSSHCSHVPLPSSDIPSIPPNPLKNKNSSSPYPSHKSPNSSQSFFTPLIKTPHSDFSPNLDSSPPDNHFLPKDPNLNNTLYQQHPKNIPTRSTPLNSFLYSNLPEPNSFSSKILPTTHNDSSVISLKFNPVIPQLPQKSPNYLSNSQSPNISKSVHQFPYIPVLLPDPSSTTPDNPSFVESIKKNVLKLSDLQISSKHNQGLKIYPMSANLGISDSDFQLFPEYNKDSKIPLEIDNPNPPSTSLTINSTAQNDLLNGIVQPASHPISSLKNNDLDVYQKQYLHRRQSRLKSINEARNRSFKTSYSADSKNTNFTKNSNLSNNRKNSLISPSHILSQGCPPKKSLPPEYTIEFSKNFRSVGSEEDIPYSSRRFSQKSPKYCSFQPVSKIPNLLKLTVDLVNTYEIVKNSHENSEISRFLTEPNKGVHNFGYDNANFNLILQVSDVIGSNPGQQYQIISDLGSGTFGQVVKYRVSGSDPKRVSIFDLVLAQYRSTHKSDAYPLDVHMFSDFLSKVLKIDQDERYTPIEALEHPFIKDFNQDFQPENRELSDSYSVDNLYKKIQNIHINSPDDFFPNSAPNKTEIPLSQISSKFIPKSPDILCASSSASNTSKNMFSPISDASIILMSDCTIESNDKPITGSDESFLYESQKSVSSIDYGFDSLTGSSSHSISGSNHSYELISCNTQYECLTSNSALDSNSFQISRPDPYFNFSSDFSQINGSEMSFFSSNSSLRSDIDSKILSRKHRSNSHVNIEDSNTTSENNYEDLNSYQAKTYNSSGFISLAGSNVFESAESVIDSYANFHGDLPLHANKSVPYLSSNLSRYNESMSSPCLPKSIESKTYFKRPISPNFYLTSLSRFDLGPDEED</sequence>
<dbReference type="GO" id="GO:0005524">
    <property type="term" value="F:ATP binding"/>
    <property type="evidence" value="ECO:0007669"/>
    <property type="project" value="UniProtKB-KW"/>
</dbReference>
<dbReference type="InterPro" id="IPR050494">
    <property type="entry name" value="Ser_Thr_dual-spec_kinase"/>
</dbReference>
<accession>A0A1R0GY34</accession>
<dbReference type="InterPro" id="IPR011009">
    <property type="entry name" value="Kinase-like_dom_sf"/>
</dbReference>
<feature type="compositionally biased region" description="Polar residues" evidence="6">
    <location>
        <begin position="227"/>
        <end position="248"/>
    </location>
</feature>
<keyword evidence="2" id="KW-0808">Transferase</keyword>
<keyword evidence="4 7" id="KW-0418">Kinase</keyword>
<dbReference type="Gene3D" id="1.10.510.10">
    <property type="entry name" value="Transferase(Phosphotransferase) domain 1"/>
    <property type="match status" value="1"/>
</dbReference>
<feature type="compositionally biased region" description="Polar residues" evidence="6">
    <location>
        <begin position="503"/>
        <end position="517"/>
    </location>
</feature>
<protein>
    <submittedName>
        <fullName evidence="7">Serine/threonine-protein kinase ppk15</fullName>
    </submittedName>
</protein>
<evidence type="ECO:0000313" key="7">
    <source>
        <dbReference type="EMBL" id="OLY81812.1"/>
    </source>
</evidence>
<feature type="region of interest" description="Disordered" evidence="6">
    <location>
        <begin position="503"/>
        <end position="527"/>
    </location>
</feature>
<evidence type="ECO:0000256" key="3">
    <source>
        <dbReference type="ARBA" id="ARBA00022741"/>
    </source>
</evidence>